<organism evidence="2 3">
    <name type="scientific">Mediterraneibacter gnavus (strain ATCC 29149 / DSM 114966 / JCM 6515 / VPI C7-9)</name>
    <name type="common">Ruminococcus gnavus</name>
    <dbReference type="NCBI Taxonomy" id="411470"/>
    <lineage>
        <taxon>Bacteria</taxon>
        <taxon>Bacillati</taxon>
        <taxon>Bacillota</taxon>
        <taxon>Clostridia</taxon>
        <taxon>Lachnospirales</taxon>
        <taxon>Lachnospiraceae</taxon>
        <taxon>Mediterraneibacter</taxon>
    </lineage>
</organism>
<feature type="transmembrane region" description="Helical" evidence="1">
    <location>
        <begin position="12"/>
        <end position="38"/>
    </location>
</feature>
<protein>
    <submittedName>
        <fullName evidence="2">Uncharacterized protein</fullName>
    </submittedName>
</protein>
<evidence type="ECO:0000313" key="3">
    <source>
        <dbReference type="Proteomes" id="UP000004410"/>
    </source>
</evidence>
<accession>A7B1Y9</accession>
<keyword evidence="1" id="KW-0812">Transmembrane</keyword>
<keyword evidence="1" id="KW-1133">Transmembrane helix</keyword>
<dbReference type="PaxDb" id="411470-RUMGNA_01565"/>
<evidence type="ECO:0000313" key="2">
    <source>
        <dbReference type="EMBL" id="EDN78261.1"/>
    </source>
</evidence>
<dbReference type="EMBL" id="AAYG02000011">
    <property type="protein sequence ID" value="EDN78261.1"/>
    <property type="molecule type" value="Genomic_DNA"/>
</dbReference>
<reference evidence="2 3" key="2">
    <citation type="submission" date="2007-06" db="EMBL/GenBank/DDBJ databases">
        <title>Draft genome sequence of Ruminococcus gnavus (ATCC 29149).</title>
        <authorList>
            <person name="Sudarsanam P."/>
            <person name="Ley R."/>
            <person name="Guruge J."/>
            <person name="Turnbaugh P.J."/>
            <person name="Mahowald M."/>
            <person name="Liep D."/>
            <person name="Gordon J."/>
        </authorList>
    </citation>
    <scope>NUCLEOTIDE SEQUENCE [LARGE SCALE GENOMIC DNA]</scope>
    <source>
        <strain evidence="2 3">ATCC 29149</strain>
    </source>
</reference>
<keyword evidence="1" id="KW-0472">Membrane</keyword>
<comment type="caution">
    <text evidence="2">The sequence shown here is derived from an EMBL/GenBank/DDBJ whole genome shotgun (WGS) entry which is preliminary data.</text>
</comment>
<evidence type="ECO:0000256" key="1">
    <source>
        <dbReference type="SAM" id="Phobius"/>
    </source>
</evidence>
<dbReference type="AlphaFoldDB" id="A7B1Y9"/>
<name>A7B1Y9_MEDG7</name>
<proteinExistence type="predicted"/>
<sequence length="40" mass="4470">MVYFLKKLLTSFLIYGINAKTAEAFIFCGLIWLLSAIISG</sequence>
<dbReference type="Proteomes" id="UP000004410">
    <property type="component" value="Unassembled WGS sequence"/>
</dbReference>
<reference evidence="2 3" key="1">
    <citation type="submission" date="2007-04" db="EMBL/GenBank/DDBJ databases">
        <authorList>
            <person name="Fulton L."/>
            <person name="Clifton S."/>
            <person name="Fulton B."/>
            <person name="Xu J."/>
            <person name="Minx P."/>
            <person name="Pepin K.H."/>
            <person name="Johnson M."/>
            <person name="Thiruvilangam P."/>
            <person name="Bhonagiri V."/>
            <person name="Nash W.E."/>
            <person name="Mardis E.R."/>
            <person name="Wilson R.K."/>
        </authorList>
    </citation>
    <scope>NUCLEOTIDE SEQUENCE [LARGE SCALE GENOMIC DNA]</scope>
    <source>
        <strain evidence="2 3">ATCC 29149</strain>
    </source>
</reference>
<gene>
    <name evidence="2" type="ORF">RUMGNA_01565</name>
</gene>